<organism evidence="2 3">
    <name type="scientific">Candidatus Wolfebacteria bacterium GW2011_GWA2_47_9b</name>
    <dbReference type="NCBI Taxonomy" id="1619005"/>
    <lineage>
        <taxon>Bacteria</taxon>
        <taxon>Candidatus Wolfeibacteriota</taxon>
    </lineage>
</organism>
<evidence type="ECO:0008006" key="4">
    <source>
        <dbReference type="Google" id="ProtNLM"/>
    </source>
</evidence>
<gene>
    <name evidence="2" type="ORF">UY19_C0011G0047</name>
</gene>
<evidence type="ECO:0000313" key="2">
    <source>
        <dbReference type="EMBL" id="KKU89642.1"/>
    </source>
</evidence>
<accession>A0A0G1U6D3</accession>
<dbReference type="Proteomes" id="UP000033882">
    <property type="component" value="Unassembled WGS sequence"/>
</dbReference>
<proteinExistence type="predicted"/>
<comment type="caution">
    <text evidence="2">The sequence shown here is derived from an EMBL/GenBank/DDBJ whole genome shotgun (WGS) entry which is preliminary data.</text>
</comment>
<protein>
    <recommendedName>
        <fullName evidence="4">Integral membrane protein CcmA involved in cell shape determination</fullName>
    </recommendedName>
</protein>
<evidence type="ECO:0000313" key="3">
    <source>
        <dbReference type="Proteomes" id="UP000033882"/>
    </source>
</evidence>
<keyword evidence="1" id="KW-0472">Membrane</keyword>
<sequence length="385" mass="40618">MKQLKQIAVTAFVISMVVMPMFVYGADMRAAREYTLQKGEVVESDLYVGAENNVVAGEIRGDLVIAGGSILVVGDVDQDVIAAGGAVEVLGNVGDDIRAVGGAITIGKNVSGDVVAAGGVVQVISGATVEGDVIVAGGQAIIDGTVKGDVKIVAGEVIINGVINGDVSIRSDKRFSIGKDAKIEGALWYRSPNAVEIAEGGMIIGETQFEKVERPDRTDKRIRAAMLGLIGAMALVKLLIILVTAIAGVILFKKVTQGLVKVAADHFGRELVRGFVVLIVMPAAILIAMISLIGIWFAVAGVLLYVLLLMIAKVLAGILLGAVLMKMAKKTKDYEVNWQNATIGVLVLELIWIIPIIGWVAVFLLFLASVGSVALMAYQKTWLKR</sequence>
<dbReference type="AlphaFoldDB" id="A0A0G1U6D3"/>
<feature type="transmembrane region" description="Helical" evidence="1">
    <location>
        <begin position="303"/>
        <end position="324"/>
    </location>
</feature>
<evidence type="ECO:0000256" key="1">
    <source>
        <dbReference type="SAM" id="Phobius"/>
    </source>
</evidence>
<keyword evidence="1" id="KW-0812">Transmembrane</keyword>
<feature type="transmembrane region" description="Helical" evidence="1">
    <location>
        <begin position="224"/>
        <end position="252"/>
    </location>
</feature>
<feature type="transmembrane region" description="Helical" evidence="1">
    <location>
        <begin position="272"/>
        <end position="297"/>
    </location>
</feature>
<name>A0A0G1U6D3_9BACT</name>
<keyword evidence="1" id="KW-1133">Transmembrane helix</keyword>
<reference evidence="2 3" key="1">
    <citation type="journal article" date="2015" name="Nature">
        <title>rRNA introns, odd ribosomes, and small enigmatic genomes across a large radiation of phyla.</title>
        <authorList>
            <person name="Brown C.T."/>
            <person name="Hug L.A."/>
            <person name="Thomas B.C."/>
            <person name="Sharon I."/>
            <person name="Castelle C.J."/>
            <person name="Singh A."/>
            <person name="Wilkins M.J."/>
            <person name="Williams K.H."/>
            <person name="Banfield J.F."/>
        </authorList>
    </citation>
    <scope>NUCLEOTIDE SEQUENCE [LARGE SCALE GENOMIC DNA]</scope>
</reference>
<dbReference type="EMBL" id="LCPB01000011">
    <property type="protein sequence ID" value="KKU89642.1"/>
    <property type="molecule type" value="Genomic_DNA"/>
</dbReference>